<accession>I7BBA3</accession>
<proteinExistence type="predicted"/>
<protein>
    <submittedName>
        <fullName evidence="1">Uncharacterized protein</fullName>
    </submittedName>
</protein>
<name>I7BBA3_PSEPT</name>
<organism evidence="1 2">
    <name type="scientific">Pseudomonas putida (strain DOT-T1E)</name>
    <dbReference type="NCBI Taxonomy" id="1196325"/>
    <lineage>
        <taxon>Bacteria</taxon>
        <taxon>Pseudomonadati</taxon>
        <taxon>Pseudomonadota</taxon>
        <taxon>Gammaproteobacteria</taxon>
        <taxon>Pseudomonadales</taxon>
        <taxon>Pseudomonadaceae</taxon>
        <taxon>Pseudomonas</taxon>
    </lineage>
</organism>
<dbReference type="AlphaFoldDB" id="I7BBA3"/>
<gene>
    <name evidence="1" type="ordered locus">T1E_2914</name>
</gene>
<evidence type="ECO:0000313" key="1">
    <source>
        <dbReference type="EMBL" id="AFO48753.1"/>
    </source>
</evidence>
<sequence>MKYKSVERIEELGYGITIKRSGDGWIDIKLCNQGEEAVAVKCRTNAETMEKIRARISGEIGIKPDTYLSGALDHLYVNALLHTIKNDLPLADVAKDMAYTLNENDSRFLADKLNEKPAAVVAPEPELFYWIKAQKGTVQFSNEFVGTENGLQQYLKSYQGEVKGIESFPVEFRDDHREIERIIRCFKSDSGDKSQIRESISNFDDTAKKRLMVRLKENEINVSDFQDRYKNDDIKKKHKPTM</sequence>
<reference evidence="2" key="1">
    <citation type="journal article" date="2013" name="Microb. Biotechnol.">
        <title>Metabolic potential of the organic-solvent tolerant Pseudomonas putida DOT-T1E deduced from its annotated genome.</title>
        <authorList>
            <person name="Udaondo Z."/>
            <person name="Molina L."/>
            <person name="Daniels C."/>
            <person name="Gomez M.J."/>
            <person name="Molina-Henares M.A."/>
            <person name="Matilla M.A."/>
            <person name="Roca A."/>
            <person name="Fernandez M."/>
            <person name="Duque E."/>
            <person name="Segura A."/>
            <person name="Ramos J.L."/>
        </authorList>
    </citation>
    <scope>NUCLEOTIDE SEQUENCE [LARGE SCALE GENOMIC DNA]</scope>
    <source>
        <strain evidence="2">DOT-T1E</strain>
    </source>
</reference>
<dbReference type="RefSeq" id="WP_014860579.1">
    <property type="nucleotide sequence ID" value="NC_018220.1"/>
</dbReference>
<dbReference type="KEGG" id="ppx:T1E_2914"/>
<dbReference type="EMBL" id="CP003734">
    <property type="protein sequence ID" value="AFO48753.1"/>
    <property type="molecule type" value="Genomic_DNA"/>
</dbReference>
<dbReference type="HOGENOM" id="CLU_1146438_0_0_6"/>
<dbReference type="Proteomes" id="UP000006503">
    <property type="component" value="Chromosome"/>
</dbReference>
<evidence type="ECO:0000313" key="2">
    <source>
        <dbReference type="Proteomes" id="UP000006503"/>
    </source>
</evidence>